<protein>
    <submittedName>
        <fullName evidence="1">Uncharacterized protein</fullName>
    </submittedName>
</protein>
<sequence>IGTARGTYKGHPLIEITEVGSSAPPVKIGYRKLRLILAAEKEVLNFVADIKKARENKEKK</sequence>
<dbReference type="EMBL" id="BARS01050398">
    <property type="protein sequence ID" value="GAG48107.1"/>
    <property type="molecule type" value="Genomic_DNA"/>
</dbReference>
<organism evidence="1">
    <name type="scientific">marine sediment metagenome</name>
    <dbReference type="NCBI Taxonomy" id="412755"/>
    <lineage>
        <taxon>unclassified sequences</taxon>
        <taxon>metagenomes</taxon>
        <taxon>ecological metagenomes</taxon>
    </lineage>
</organism>
<proteinExistence type="predicted"/>
<comment type="caution">
    <text evidence="1">The sequence shown here is derived from an EMBL/GenBank/DDBJ whole genome shotgun (WGS) entry which is preliminary data.</text>
</comment>
<evidence type="ECO:0000313" key="1">
    <source>
        <dbReference type="EMBL" id="GAG48107.1"/>
    </source>
</evidence>
<name>X0YMD0_9ZZZZ</name>
<feature type="non-terminal residue" evidence="1">
    <location>
        <position position="1"/>
    </location>
</feature>
<gene>
    <name evidence="1" type="ORF">S01H1_75248</name>
</gene>
<reference evidence="1" key="1">
    <citation type="journal article" date="2014" name="Front. Microbiol.">
        <title>High frequency of phylogenetically diverse reductive dehalogenase-homologous genes in deep subseafloor sedimentary metagenomes.</title>
        <authorList>
            <person name="Kawai M."/>
            <person name="Futagami T."/>
            <person name="Toyoda A."/>
            <person name="Takaki Y."/>
            <person name="Nishi S."/>
            <person name="Hori S."/>
            <person name="Arai W."/>
            <person name="Tsubouchi T."/>
            <person name="Morono Y."/>
            <person name="Uchiyama I."/>
            <person name="Ito T."/>
            <person name="Fujiyama A."/>
            <person name="Inagaki F."/>
            <person name="Takami H."/>
        </authorList>
    </citation>
    <scope>NUCLEOTIDE SEQUENCE</scope>
    <source>
        <strain evidence="1">Expedition CK06-06</strain>
    </source>
</reference>
<accession>X0YMD0</accession>
<dbReference type="AlphaFoldDB" id="X0YMD0"/>